<sequence length="842" mass="97636">MNICGDNGIGRNFAVITCESCKAFFRRFGLRNKILNCPSNGNCNINTLTRKSCQKCRLEKCFALGMRKDFIRSDEENDKRRKLIRENKLKHENCVHLTETSISSVSSFTDSSNDLIIFDENKEKDILDELLDNTIDINLDELNAEITDIENSITDIKINDESLENQINKNIAIVPMFREITDYNGLNELENNRVSELTSAAVVLNYNISENIIQLNSFEEVVKMCSPKQECFAVDMVNFIKSLSGFNRICCEDRVALMKHGFNELIGVRSLKYYNKHTENYYMPLDEVNTAQINLSVLEFGHVKYAEKLTAIILYNPNRPNLMHKQSVKLEQQLDKKWYKICEVCGDKGIEKDILDEILDNTIDINMDEINDEIKNIEQNITNNLMSTIRVKQKCENTAIVPMFREITDYNGLNELENNRLSELSSAAVEMLRGCGPRQEGSVQDIIQFIKSLSGFNRICSEDRVALMKYGYNQLLSIRTLKYYNKSSANFYVPLYCKDEANTFEFNLRTRTTTLVYTLNKLCDKKLHKICEVCGDKGNGRNFGVITCESCKAFFRRFGLKNKPLNCPSNGKCNINQMTRKICQRCRLEKCFAVGMKKEFIRSDEENEKRKEIIRENKLKREKCNDLTDSSVSSVYSFTDSSNDLIIFDENKEKDILDELLDNTIDINMNEICDEMIEIGKKIHEVIKQVKQKCENTAIVPMFREITDYNGLNELESNRISELTSAAVHLAISKSVQLALLKCGYNELLSIRYLKCLDEWNYDDPTAIDLLTAIIFYNPNRPNLMHKHNVKLEQQLYIYLLQRYLLWKYRSDSESRMKYGKLMYNRFQMATTLGDHMVKPFR</sequence>
<evidence type="ECO:0000256" key="5">
    <source>
        <dbReference type="ARBA" id="ARBA00023125"/>
    </source>
</evidence>
<evidence type="ECO:0000313" key="12">
    <source>
        <dbReference type="Proteomes" id="UP000759131"/>
    </source>
</evidence>
<keyword evidence="12" id="KW-1185">Reference proteome</keyword>
<name>A0A7R9KJZ4_9ACAR</name>
<keyword evidence="5" id="KW-0238">DNA-binding</keyword>
<dbReference type="GO" id="GO:0000122">
    <property type="term" value="P:negative regulation of transcription by RNA polymerase II"/>
    <property type="evidence" value="ECO:0007669"/>
    <property type="project" value="TreeGrafter"/>
</dbReference>
<evidence type="ECO:0000256" key="2">
    <source>
        <dbReference type="ARBA" id="ARBA00022771"/>
    </source>
</evidence>
<dbReference type="GO" id="GO:0008270">
    <property type="term" value="F:zinc ion binding"/>
    <property type="evidence" value="ECO:0007669"/>
    <property type="project" value="UniProtKB-KW"/>
</dbReference>
<feature type="domain" description="Nuclear receptor" evidence="9">
    <location>
        <begin position="1"/>
        <end position="73"/>
    </location>
</feature>
<dbReference type="SUPFAM" id="SSF57716">
    <property type="entry name" value="Glucocorticoid receptor-like (DNA-binding domain)"/>
    <property type="match status" value="2"/>
</dbReference>
<proteinExistence type="predicted"/>
<evidence type="ECO:0000256" key="6">
    <source>
        <dbReference type="ARBA" id="ARBA00023163"/>
    </source>
</evidence>
<evidence type="ECO:0000256" key="7">
    <source>
        <dbReference type="ARBA" id="ARBA00023170"/>
    </source>
</evidence>
<dbReference type="GO" id="GO:0000978">
    <property type="term" value="F:RNA polymerase II cis-regulatory region sequence-specific DNA binding"/>
    <property type="evidence" value="ECO:0007669"/>
    <property type="project" value="TreeGrafter"/>
</dbReference>
<feature type="non-terminal residue" evidence="11">
    <location>
        <position position="1"/>
    </location>
</feature>
<dbReference type="SMART" id="SM00399">
    <property type="entry name" value="ZnF_C4"/>
    <property type="match status" value="2"/>
</dbReference>
<evidence type="ECO:0000256" key="4">
    <source>
        <dbReference type="ARBA" id="ARBA00023015"/>
    </source>
</evidence>
<evidence type="ECO:0000259" key="10">
    <source>
        <dbReference type="PROSITE" id="PS51843"/>
    </source>
</evidence>
<dbReference type="GO" id="GO:0045944">
    <property type="term" value="P:positive regulation of transcription by RNA polymerase II"/>
    <property type="evidence" value="ECO:0007669"/>
    <property type="project" value="TreeGrafter"/>
</dbReference>
<feature type="domain" description="NR LBD" evidence="10">
    <location>
        <begin position="381"/>
        <end position="842"/>
    </location>
</feature>
<dbReference type="SUPFAM" id="SSF48508">
    <property type="entry name" value="Nuclear receptor ligand-binding domain"/>
    <property type="match status" value="3"/>
</dbReference>
<evidence type="ECO:0000313" key="11">
    <source>
        <dbReference type="EMBL" id="CAD7623156.1"/>
    </source>
</evidence>
<dbReference type="Gene3D" id="1.10.565.10">
    <property type="entry name" value="Retinoid X Receptor"/>
    <property type="match status" value="3"/>
</dbReference>
<evidence type="ECO:0000259" key="9">
    <source>
        <dbReference type="PROSITE" id="PS51030"/>
    </source>
</evidence>
<dbReference type="GO" id="GO:0030154">
    <property type="term" value="P:cell differentiation"/>
    <property type="evidence" value="ECO:0007669"/>
    <property type="project" value="TreeGrafter"/>
</dbReference>
<accession>A0A7R9KJZ4</accession>
<dbReference type="PANTHER" id="PTHR24082:SF283">
    <property type="entry name" value="NUCLEAR HORMONE RECEPTOR HR96"/>
    <property type="match status" value="1"/>
</dbReference>
<dbReference type="InterPro" id="IPR001628">
    <property type="entry name" value="Znf_hrmn_rcpt"/>
</dbReference>
<feature type="domain" description="Nuclear receptor" evidence="9">
    <location>
        <begin position="528"/>
        <end position="603"/>
    </location>
</feature>
<keyword evidence="6" id="KW-0804">Transcription</keyword>
<keyword evidence="7" id="KW-0675">Receptor</keyword>
<dbReference type="Gene3D" id="3.30.50.10">
    <property type="entry name" value="Erythroid Transcription Factor GATA-1, subunit A"/>
    <property type="match status" value="2"/>
</dbReference>
<dbReference type="Proteomes" id="UP000759131">
    <property type="component" value="Unassembled WGS sequence"/>
</dbReference>
<protein>
    <recommendedName>
        <fullName evidence="13">Nuclear receptor</fullName>
    </recommendedName>
</protein>
<keyword evidence="8" id="KW-0539">Nucleus</keyword>
<evidence type="ECO:0000256" key="8">
    <source>
        <dbReference type="ARBA" id="ARBA00023242"/>
    </source>
</evidence>
<dbReference type="PANTHER" id="PTHR24082">
    <property type="entry name" value="NUCLEAR HORMONE RECEPTOR"/>
    <property type="match status" value="1"/>
</dbReference>
<keyword evidence="3" id="KW-0862">Zinc</keyword>
<keyword evidence="1" id="KW-0479">Metal-binding</keyword>
<dbReference type="PROSITE" id="PS51030">
    <property type="entry name" value="NUCLEAR_REC_DBD_2"/>
    <property type="match status" value="2"/>
</dbReference>
<evidence type="ECO:0000256" key="3">
    <source>
        <dbReference type="ARBA" id="ARBA00022833"/>
    </source>
</evidence>
<dbReference type="PRINTS" id="PR00047">
    <property type="entry name" value="STROIDFINGER"/>
</dbReference>
<dbReference type="Pfam" id="PF00105">
    <property type="entry name" value="zf-C4"/>
    <property type="match status" value="2"/>
</dbReference>
<evidence type="ECO:0000256" key="1">
    <source>
        <dbReference type="ARBA" id="ARBA00022723"/>
    </source>
</evidence>
<dbReference type="GO" id="GO:0004879">
    <property type="term" value="F:nuclear receptor activity"/>
    <property type="evidence" value="ECO:0007669"/>
    <property type="project" value="TreeGrafter"/>
</dbReference>
<reference evidence="11" key="1">
    <citation type="submission" date="2020-11" db="EMBL/GenBank/DDBJ databases">
        <authorList>
            <person name="Tran Van P."/>
        </authorList>
    </citation>
    <scope>NUCLEOTIDE SEQUENCE</scope>
</reference>
<dbReference type="EMBL" id="CAJPIZ010001496">
    <property type="protein sequence ID" value="CAG2103586.1"/>
    <property type="molecule type" value="Genomic_DNA"/>
</dbReference>
<keyword evidence="4" id="KW-0805">Transcription regulation</keyword>
<dbReference type="InterPro" id="IPR050234">
    <property type="entry name" value="Nuclear_hormone_rcpt_NR1"/>
</dbReference>
<dbReference type="AlphaFoldDB" id="A0A7R9KJZ4"/>
<dbReference type="PROSITE" id="PS00031">
    <property type="entry name" value="NUCLEAR_REC_DBD_1"/>
    <property type="match status" value="1"/>
</dbReference>
<dbReference type="EMBL" id="OC856071">
    <property type="protein sequence ID" value="CAD7623156.1"/>
    <property type="molecule type" value="Genomic_DNA"/>
</dbReference>
<keyword evidence="2" id="KW-0863">Zinc-finger</keyword>
<gene>
    <name evidence="11" type="ORF">OSB1V03_LOCUS3616</name>
</gene>
<evidence type="ECO:0008006" key="13">
    <source>
        <dbReference type="Google" id="ProtNLM"/>
    </source>
</evidence>
<dbReference type="OrthoDB" id="6352325at2759"/>
<dbReference type="InterPro" id="IPR000536">
    <property type="entry name" value="Nucl_hrmn_rcpt_lig-bd"/>
</dbReference>
<organism evidence="11">
    <name type="scientific">Medioppia subpectinata</name>
    <dbReference type="NCBI Taxonomy" id="1979941"/>
    <lineage>
        <taxon>Eukaryota</taxon>
        <taxon>Metazoa</taxon>
        <taxon>Ecdysozoa</taxon>
        <taxon>Arthropoda</taxon>
        <taxon>Chelicerata</taxon>
        <taxon>Arachnida</taxon>
        <taxon>Acari</taxon>
        <taxon>Acariformes</taxon>
        <taxon>Sarcoptiformes</taxon>
        <taxon>Oribatida</taxon>
        <taxon>Brachypylina</taxon>
        <taxon>Oppioidea</taxon>
        <taxon>Oppiidae</taxon>
        <taxon>Medioppia</taxon>
    </lineage>
</organism>
<dbReference type="PROSITE" id="PS51843">
    <property type="entry name" value="NR_LBD"/>
    <property type="match status" value="1"/>
</dbReference>
<dbReference type="InterPro" id="IPR013088">
    <property type="entry name" value="Znf_NHR/GATA"/>
</dbReference>
<dbReference type="InterPro" id="IPR035500">
    <property type="entry name" value="NHR-like_dom_sf"/>
</dbReference>